<comment type="similarity">
    <text evidence="1 5">Belongs to the universal ribosomal protein uS14 family.</text>
</comment>
<dbReference type="InterPro" id="IPR023036">
    <property type="entry name" value="Ribosomal_uS14_bac/plastid"/>
</dbReference>
<dbReference type="InterPro" id="IPR001209">
    <property type="entry name" value="Ribosomal_uS14"/>
</dbReference>
<comment type="subunit">
    <text evidence="5">Part of the 30S ribosomal subunit.</text>
</comment>
<dbReference type="GO" id="GO:0003735">
    <property type="term" value="F:structural constituent of ribosome"/>
    <property type="evidence" value="ECO:0007669"/>
    <property type="project" value="InterPro"/>
</dbReference>
<keyword evidence="3 5" id="KW-0687">Ribonucleoprotein</keyword>
<dbReference type="HAMAP" id="MF_00537">
    <property type="entry name" value="Ribosomal_uS14_1"/>
    <property type="match status" value="1"/>
</dbReference>
<organism evidence="6">
    <name type="scientific">Chloroparvula pacifica</name>
    <dbReference type="NCBI Taxonomy" id="1883388"/>
    <lineage>
        <taxon>Eukaryota</taxon>
        <taxon>Viridiplantae</taxon>
        <taxon>Chlorophyta</taxon>
        <taxon>Chloropicophyceae</taxon>
        <taxon>Chloropicales</taxon>
        <taxon>Chloropicaceae</taxon>
        <taxon>Chloroparvula</taxon>
    </lineage>
</organism>
<proteinExistence type="inferred from homology"/>
<keyword evidence="5" id="KW-0694">RNA-binding</keyword>
<keyword evidence="6" id="KW-0150">Chloroplast</keyword>
<evidence type="ECO:0000256" key="4">
    <source>
        <dbReference type="ARBA" id="ARBA00035247"/>
    </source>
</evidence>
<protein>
    <recommendedName>
        <fullName evidence="4 5">Small ribosomal subunit protein uS14c</fullName>
    </recommendedName>
</protein>
<dbReference type="SUPFAM" id="SSF57716">
    <property type="entry name" value="Glucocorticoid receptor-like (DNA-binding domain)"/>
    <property type="match status" value="1"/>
</dbReference>
<dbReference type="GO" id="GO:0019843">
    <property type="term" value="F:rRNA binding"/>
    <property type="evidence" value="ECO:0007669"/>
    <property type="project" value="UniProtKB-UniRule"/>
</dbReference>
<geneLocation type="chloroplast" evidence="6"/>
<evidence type="ECO:0000256" key="5">
    <source>
        <dbReference type="HAMAP-Rule" id="MF_00537"/>
    </source>
</evidence>
<name>A0A4D6C4I9_9CHLO</name>
<comment type="function">
    <text evidence="5">Binds 16S rRNA, required for the assembly of 30S particles.</text>
</comment>
<dbReference type="GO" id="GO:0006412">
    <property type="term" value="P:translation"/>
    <property type="evidence" value="ECO:0007669"/>
    <property type="project" value="UniProtKB-UniRule"/>
</dbReference>
<keyword evidence="6" id="KW-0934">Plastid</keyword>
<keyword evidence="5" id="KW-0699">rRNA-binding</keyword>
<dbReference type="GO" id="GO:0009507">
    <property type="term" value="C:chloroplast"/>
    <property type="evidence" value="ECO:0007669"/>
    <property type="project" value="UniProtKB-SubCell"/>
</dbReference>
<evidence type="ECO:0000256" key="2">
    <source>
        <dbReference type="ARBA" id="ARBA00022980"/>
    </source>
</evidence>
<gene>
    <name evidence="5 6" type="primary">rps14</name>
</gene>
<dbReference type="PANTHER" id="PTHR19836">
    <property type="entry name" value="30S RIBOSOMAL PROTEIN S14"/>
    <property type="match status" value="1"/>
</dbReference>
<dbReference type="RefSeq" id="YP_009646573.1">
    <property type="nucleotide sequence ID" value="NC_042489.1"/>
</dbReference>
<dbReference type="PROSITE" id="PS00527">
    <property type="entry name" value="RIBOSOMAL_S14"/>
    <property type="match status" value="1"/>
</dbReference>
<dbReference type="AlphaFoldDB" id="A0A4D6C4I9"/>
<sequence>MAKKSSISKENNKHNSMIEYKEARNWVKNQIKRSSSYRMRVRIHHLLQEFPRNSSVVRKQNRCSITGRPRSVYSYFGLSRHWVRKMAHAGLLPGVVKSSW</sequence>
<evidence type="ECO:0000313" key="6">
    <source>
        <dbReference type="EMBL" id="QBX98287.1"/>
    </source>
</evidence>
<keyword evidence="2 5" id="KW-0689">Ribosomal protein</keyword>
<comment type="subcellular location">
    <subcellularLocation>
        <location evidence="5">Plastid</location>
        <location evidence="5">Chloroplast</location>
    </subcellularLocation>
</comment>
<evidence type="ECO:0000256" key="1">
    <source>
        <dbReference type="ARBA" id="ARBA00009083"/>
    </source>
</evidence>
<dbReference type="Pfam" id="PF00253">
    <property type="entry name" value="Ribosomal_S14"/>
    <property type="match status" value="1"/>
</dbReference>
<dbReference type="EMBL" id="MK085995">
    <property type="protein sequence ID" value="QBX98287.1"/>
    <property type="molecule type" value="Genomic_DNA"/>
</dbReference>
<dbReference type="FunFam" id="1.10.287.1480:FF:000001">
    <property type="entry name" value="30S ribosomal protein S14"/>
    <property type="match status" value="1"/>
</dbReference>
<dbReference type="GO" id="GO:0015935">
    <property type="term" value="C:small ribosomal subunit"/>
    <property type="evidence" value="ECO:0007669"/>
    <property type="project" value="TreeGrafter"/>
</dbReference>
<dbReference type="InterPro" id="IPR018271">
    <property type="entry name" value="Ribosomal_uS14_CS"/>
</dbReference>
<dbReference type="GeneID" id="40351289"/>
<dbReference type="NCBIfam" id="NF006477">
    <property type="entry name" value="PRK08881.1"/>
    <property type="match status" value="1"/>
</dbReference>
<dbReference type="PANTHER" id="PTHR19836:SF19">
    <property type="entry name" value="SMALL RIBOSOMAL SUBUNIT PROTEIN US14M"/>
    <property type="match status" value="1"/>
</dbReference>
<dbReference type="Gene3D" id="1.10.287.1480">
    <property type="match status" value="1"/>
</dbReference>
<accession>A0A4D6C4I9</accession>
<evidence type="ECO:0000256" key="3">
    <source>
        <dbReference type="ARBA" id="ARBA00023274"/>
    </source>
</evidence>
<reference evidence="6" key="1">
    <citation type="journal article" date="2019" name="Genome Biol. Evol.">
        <title>Tracing the Evolution of the Plastome and Mitogenome in the Chloropicophyceae Uncovered Convergent tRNA Gene Losses and a Variant Plastid Genetic Code.</title>
        <authorList>
            <person name="Turmel M."/>
            <person name="Dos Santos A.L."/>
            <person name="Otis C."/>
            <person name="Sergerie R."/>
            <person name="Lemieux C."/>
        </authorList>
    </citation>
    <scope>NUCLEOTIDE SEQUENCE</scope>
</reference>